<comment type="caution">
    <text evidence="1">The sequence shown here is derived from an EMBL/GenBank/DDBJ whole genome shotgun (WGS) entry which is preliminary data.</text>
</comment>
<protein>
    <submittedName>
        <fullName evidence="1">Uncharacterized protein</fullName>
    </submittedName>
</protein>
<dbReference type="AlphaFoldDB" id="A0AAV4NIC9"/>
<proteinExistence type="predicted"/>
<reference evidence="1 2" key="1">
    <citation type="submission" date="2021-06" db="EMBL/GenBank/DDBJ databases">
        <title>Caerostris extrusa draft genome.</title>
        <authorList>
            <person name="Kono N."/>
            <person name="Arakawa K."/>
        </authorList>
    </citation>
    <scope>NUCLEOTIDE SEQUENCE [LARGE SCALE GENOMIC DNA]</scope>
</reference>
<keyword evidence="2" id="KW-1185">Reference proteome</keyword>
<evidence type="ECO:0000313" key="2">
    <source>
        <dbReference type="Proteomes" id="UP001054945"/>
    </source>
</evidence>
<accession>A0AAV4NIC9</accession>
<dbReference type="EMBL" id="BPLR01003303">
    <property type="protein sequence ID" value="GIX83219.1"/>
    <property type="molecule type" value="Genomic_DNA"/>
</dbReference>
<dbReference type="Proteomes" id="UP001054945">
    <property type="component" value="Unassembled WGS sequence"/>
</dbReference>
<gene>
    <name evidence="1" type="ORF">CEXT_613271</name>
</gene>
<evidence type="ECO:0000313" key="1">
    <source>
        <dbReference type="EMBL" id="GIX83219.1"/>
    </source>
</evidence>
<sequence length="80" mass="9011">MLNLHTPENMGRNNSYALISNTQRDFGILMPLPNTKCKIQNAHTSKTVKTTRDIMGEIAECSATVSEGFCVNEYMRIMQT</sequence>
<organism evidence="1 2">
    <name type="scientific">Caerostris extrusa</name>
    <name type="common">Bark spider</name>
    <name type="synonym">Caerostris bankana</name>
    <dbReference type="NCBI Taxonomy" id="172846"/>
    <lineage>
        <taxon>Eukaryota</taxon>
        <taxon>Metazoa</taxon>
        <taxon>Ecdysozoa</taxon>
        <taxon>Arthropoda</taxon>
        <taxon>Chelicerata</taxon>
        <taxon>Arachnida</taxon>
        <taxon>Araneae</taxon>
        <taxon>Araneomorphae</taxon>
        <taxon>Entelegynae</taxon>
        <taxon>Araneoidea</taxon>
        <taxon>Araneidae</taxon>
        <taxon>Caerostris</taxon>
    </lineage>
</organism>
<name>A0AAV4NIC9_CAEEX</name>